<dbReference type="FunFam" id="3.40.50.880:FF:000022">
    <property type="entry name" value="protein deglycase DJ-1"/>
    <property type="match status" value="1"/>
</dbReference>
<dbReference type="GO" id="GO:0019172">
    <property type="term" value="F:glyoxalase III activity"/>
    <property type="evidence" value="ECO:0007669"/>
    <property type="project" value="UniProtKB-EC"/>
</dbReference>
<name>A0A2A6CNE6_PRIPA</name>
<dbReference type="Proteomes" id="UP000005239">
    <property type="component" value="Unassembled WGS sequence"/>
</dbReference>
<dbReference type="AlphaFoldDB" id="A0A2A6CNE6"/>
<dbReference type="SUPFAM" id="SSF52317">
    <property type="entry name" value="Class I glutamine amidotransferase-like"/>
    <property type="match status" value="1"/>
</dbReference>
<dbReference type="OrthoDB" id="543156at2759"/>
<dbReference type="InterPro" id="IPR006287">
    <property type="entry name" value="DJ-1"/>
</dbReference>
<evidence type="ECO:0000256" key="4">
    <source>
        <dbReference type="ARBA" id="ARBA00048082"/>
    </source>
</evidence>
<dbReference type="InterPro" id="IPR029062">
    <property type="entry name" value="Class_I_gatase-like"/>
</dbReference>
<feature type="domain" description="DJ-1/PfpI" evidence="5">
    <location>
        <begin position="5"/>
        <end position="168"/>
    </location>
</feature>
<dbReference type="GO" id="GO:1902176">
    <property type="term" value="P:negative regulation of oxidative stress-induced intrinsic apoptotic signaling pathway"/>
    <property type="evidence" value="ECO:0007669"/>
    <property type="project" value="UniProtKB-ARBA"/>
</dbReference>
<evidence type="ECO:0000256" key="2">
    <source>
        <dbReference type="ARBA" id="ARBA00013134"/>
    </source>
</evidence>
<evidence type="ECO:0000256" key="3">
    <source>
        <dbReference type="ARBA" id="ARBA00022490"/>
    </source>
</evidence>
<accession>A0A2A6CNE6</accession>
<evidence type="ECO:0000313" key="6">
    <source>
        <dbReference type="EnsemblMetazoa" id="PPA16539.1"/>
    </source>
</evidence>
<evidence type="ECO:0000313" key="7">
    <source>
        <dbReference type="Proteomes" id="UP000005239"/>
    </source>
</evidence>
<dbReference type="PANTHER" id="PTHR48094:SF12">
    <property type="entry name" value="PARKINSON DISEASE PROTEIN 7 HOMOLOG"/>
    <property type="match status" value="1"/>
</dbReference>
<dbReference type="Pfam" id="PF01965">
    <property type="entry name" value="DJ-1_PfpI"/>
    <property type="match status" value="1"/>
</dbReference>
<keyword evidence="7" id="KW-1185">Reference proteome</keyword>
<dbReference type="PANTHER" id="PTHR48094">
    <property type="entry name" value="PROTEIN/NUCLEIC ACID DEGLYCASE DJ-1-RELATED"/>
    <property type="match status" value="1"/>
</dbReference>
<dbReference type="Gene3D" id="3.40.50.880">
    <property type="match status" value="1"/>
</dbReference>
<dbReference type="NCBIfam" id="TIGR01383">
    <property type="entry name" value="not_thiJ"/>
    <property type="match status" value="1"/>
</dbReference>
<sequence>MAPLRALVLLVDGIEEMEAIGPADFLRRAEVEVITAGLHGLDPINCTQKTRILPDAAFDDVAKERWDLIVVPGGLEGSKNFAKEQKVGEILRAQLASDGHVGAICAAPMVLATHGIQKGATMTSYPLTKEMMKEHGYTWSDQRVVVDGKLITSQGPGTTFEFPIKLVEILKGSEEAKKLSDYLLL</sequence>
<gene>
    <name evidence="6" type="primary">WBGene00106093</name>
</gene>
<keyword evidence="3" id="KW-0963">Cytoplasm</keyword>
<dbReference type="GO" id="GO:0005737">
    <property type="term" value="C:cytoplasm"/>
    <property type="evidence" value="ECO:0007669"/>
    <property type="project" value="UniProtKB-SubCell"/>
</dbReference>
<evidence type="ECO:0000256" key="1">
    <source>
        <dbReference type="ARBA" id="ARBA00004496"/>
    </source>
</evidence>
<reference evidence="7" key="1">
    <citation type="journal article" date="2008" name="Nat. Genet.">
        <title>The Pristionchus pacificus genome provides a unique perspective on nematode lifestyle and parasitism.</title>
        <authorList>
            <person name="Dieterich C."/>
            <person name="Clifton S.W."/>
            <person name="Schuster L.N."/>
            <person name="Chinwalla A."/>
            <person name="Delehaunty K."/>
            <person name="Dinkelacker I."/>
            <person name="Fulton L."/>
            <person name="Fulton R."/>
            <person name="Godfrey J."/>
            <person name="Minx P."/>
            <person name="Mitreva M."/>
            <person name="Roeseler W."/>
            <person name="Tian H."/>
            <person name="Witte H."/>
            <person name="Yang S.P."/>
            <person name="Wilson R.K."/>
            <person name="Sommer R.J."/>
        </authorList>
    </citation>
    <scope>NUCLEOTIDE SEQUENCE [LARGE SCALE GENOMIC DNA]</scope>
    <source>
        <strain evidence="7">PS312</strain>
    </source>
</reference>
<dbReference type="CDD" id="cd03135">
    <property type="entry name" value="GATase1_DJ-1"/>
    <property type="match status" value="1"/>
</dbReference>
<protein>
    <recommendedName>
        <fullName evidence="2">D-lactate dehydratase</fullName>
        <ecNumber evidence="2">4.2.1.130</ecNumber>
    </recommendedName>
</protein>
<reference evidence="6" key="2">
    <citation type="submission" date="2022-06" db="UniProtKB">
        <authorList>
            <consortium name="EnsemblMetazoa"/>
        </authorList>
    </citation>
    <scope>IDENTIFICATION</scope>
    <source>
        <strain evidence="6">PS312</strain>
    </source>
</reference>
<dbReference type="InterPro" id="IPR002818">
    <property type="entry name" value="DJ-1/PfpI"/>
</dbReference>
<comment type="subcellular location">
    <subcellularLocation>
        <location evidence="1">Cytoplasm</location>
    </subcellularLocation>
</comment>
<dbReference type="GO" id="GO:0046295">
    <property type="term" value="P:glycolate biosynthetic process"/>
    <property type="evidence" value="ECO:0007669"/>
    <property type="project" value="UniProtKB-ARBA"/>
</dbReference>
<dbReference type="EnsemblMetazoa" id="PPA16539.1">
    <property type="protein sequence ID" value="PPA16539.1"/>
    <property type="gene ID" value="WBGene00106093"/>
</dbReference>
<dbReference type="GO" id="GO:0036471">
    <property type="term" value="P:cellular response to glyoxal"/>
    <property type="evidence" value="ECO:0007669"/>
    <property type="project" value="UniProtKB-ARBA"/>
</dbReference>
<comment type="catalytic activity">
    <reaction evidence="4">
        <text>methylglyoxal + H2O = (R)-lactate + H(+)</text>
        <dbReference type="Rhea" id="RHEA:27754"/>
        <dbReference type="ChEBI" id="CHEBI:15377"/>
        <dbReference type="ChEBI" id="CHEBI:15378"/>
        <dbReference type="ChEBI" id="CHEBI:16004"/>
        <dbReference type="ChEBI" id="CHEBI:17158"/>
        <dbReference type="EC" id="4.2.1.130"/>
    </reaction>
</comment>
<dbReference type="EC" id="4.2.1.130" evidence="2"/>
<organism evidence="6 7">
    <name type="scientific">Pristionchus pacificus</name>
    <name type="common">Parasitic nematode worm</name>
    <dbReference type="NCBI Taxonomy" id="54126"/>
    <lineage>
        <taxon>Eukaryota</taxon>
        <taxon>Metazoa</taxon>
        <taxon>Ecdysozoa</taxon>
        <taxon>Nematoda</taxon>
        <taxon>Chromadorea</taxon>
        <taxon>Rhabditida</taxon>
        <taxon>Rhabditina</taxon>
        <taxon>Diplogasteromorpha</taxon>
        <taxon>Diplogasteroidea</taxon>
        <taxon>Neodiplogasteridae</taxon>
        <taxon>Pristionchus</taxon>
    </lineage>
</organism>
<evidence type="ECO:0000259" key="5">
    <source>
        <dbReference type="Pfam" id="PF01965"/>
    </source>
</evidence>
<proteinExistence type="predicted"/>
<dbReference type="InterPro" id="IPR050325">
    <property type="entry name" value="Prot/Nucl_acid_deglycase"/>
</dbReference>
<accession>A0A8R1YGJ4</accession>
<dbReference type="GO" id="GO:1903189">
    <property type="term" value="P:glyoxal metabolic process"/>
    <property type="evidence" value="ECO:0007669"/>
    <property type="project" value="UniProtKB-ARBA"/>
</dbReference>